<sequence length="96" mass="10938">MLFLIQASDRPDTRDLRSSLRSEHLEMLYRLKAEGRVFDAGARLDSEGHIVGSVVILEADDMDGVRAYLDAEVFVHHKVWGDVDISPYRRVQWPAA</sequence>
<name>A0ABX8W9I2_9HYPH</name>
<dbReference type="SUPFAM" id="SSF54909">
    <property type="entry name" value="Dimeric alpha+beta barrel"/>
    <property type="match status" value="1"/>
</dbReference>
<accession>A0ABX8W9I2</accession>
<dbReference type="PANTHER" id="PTHR33606">
    <property type="entry name" value="PROTEIN YCII"/>
    <property type="match status" value="1"/>
</dbReference>
<protein>
    <submittedName>
        <fullName evidence="3">YciI family protein</fullName>
    </submittedName>
</protein>
<dbReference type="InterPro" id="IPR051807">
    <property type="entry name" value="Sec-metab_biosynth-assoc"/>
</dbReference>
<organism evidence="3 4">
    <name type="scientific">Devosia salina</name>
    <dbReference type="NCBI Taxonomy" id="2860336"/>
    <lineage>
        <taxon>Bacteria</taxon>
        <taxon>Pseudomonadati</taxon>
        <taxon>Pseudomonadota</taxon>
        <taxon>Alphaproteobacteria</taxon>
        <taxon>Hyphomicrobiales</taxon>
        <taxon>Devosiaceae</taxon>
        <taxon>Devosia</taxon>
    </lineage>
</organism>
<proteinExistence type="inferred from homology"/>
<evidence type="ECO:0000313" key="4">
    <source>
        <dbReference type="Proteomes" id="UP000825799"/>
    </source>
</evidence>
<feature type="domain" description="YCII-related" evidence="2">
    <location>
        <begin position="1"/>
        <end position="87"/>
    </location>
</feature>
<gene>
    <name evidence="3" type="ORF">K1X15_13415</name>
</gene>
<dbReference type="PANTHER" id="PTHR33606:SF3">
    <property type="entry name" value="PROTEIN YCII"/>
    <property type="match status" value="1"/>
</dbReference>
<evidence type="ECO:0000259" key="2">
    <source>
        <dbReference type="Pfam" id="PF03795"/>
    </source>
</evidence>
<dbReference type="EMBL" id="CP080590">
    <property type="protein sequence ID" value="QYO75629.1"/>
    <property type="molecule type" value="Genomic_DNA"/>
</dbReference>
<dbReference type="Proteomes" id="UP000825799">
    <property type="component" value="Chromosome"/>
</dbReference>
<dbReference type="InterPro" id="IPR005545">
    <property type="entry name" value="YCII"/>
</dbReference>
<reference evidence="3 4" key="1">
    <citation type="submission" date="2021-08" db="EMBL/GenBank/DDBJ databases">
        <title>Devosia salina sp. nov., isolated from the South China Sea sediment.</title>
        <authorList>
            <person name="Zhou Z."/>
        </authorList>
    </citation>
    <scope>NUCLEOTIDE SEQUENCE [LARGE SCALE GENOMIC DNA]</scope>
    <source>
        <strain evidence="3 4">SCS-3</strain>
    </source>
</reference>
<keyword evidence="4" id="KW-1185">Reference proteome</keyword>
<dbReference type="RefSeq" id="WP_220304127.1">
    <property type="nucleotide sequence ID" value="NZ_CP080590.1"/>
</dbReference>
<evidence type="ECO:0000256" key="1">
    <source>
        <dbReference type="ARBA" id="ARBA00007689"/>
    </source>
</evidence>
<evidence type="ECO:0000313" key="3">
    <source>
        <dbReference type="EMBL" id="QYO75629.1"/>
    </source>
</evidence>
<dbReference type="InterPro" id="IPR011008">
    <property type="entry name" value="Dimeric_a/b-barrel"/>
</dbReference>
<dbReference type="Gene3D" id="3.30.70.1060">
    <property type="entry name" value="Dimeric alpha+beta barrel"/>
    <property type="match status" value="1"/>
</dbReference>
<dbReference type="Pfam" id="PF03795">
    <property type="entry name" value="YCII"/>
    <property type="match status" value="1"/>
</dbReference>
<comment type="similarity">
    <text evidence="1">Belongs to the YciI family.</text>
</comment>